<dbReference type="PANTHER" id="PTHR43125:SF1">
    <property type="entry name" value="INOSITOL-3-PHOSPHATE SYNTHASE"/>
    <property type="match status" value="1"/>
</dbReference>
<comment type="caution">
    <text evidence="3">The sequence shown here is derived from an EMBL/GenBank/DDBJ whole genome shotgun (WGS) entry which is preliminary data.</text>
</comment>
<evidence type="ECO:0000313" key="3">
    <source>
        <dbReference type="EMBL" id="KCZ73419.1"/>
    </source>
</evidence>
<dbReference type="Gene3D" id="3.40.50.720">
    <property type="entry name" value="NAD(P)-binding Rossmann-like Domain"/>
    <property type="match status" value="1"/>
</dbReference>
<evidence type="ECO:0000256" key="1">
    <source>
        <dbReference type="ARBA" id="ARBA00010813"/>
    </source>
</evidence>
<dbReference type="Pfam" id="PF01658">
    <property type="entry name" value="Inos-1-P_synth"/>
    <property type="match status" value="1"/>
</dbReference>
<accession>A0A062VCQ2</accession>
<feature type="domain" description="Myo-inositol-1-phosphate synthase GAPDH-like" evidence="2">
    <location>
        <begin position="196"/>
        <end position="304"/>
    </location>
</feature>
<name>A0A062VCQ2_9EURY</name>
<protein>
    <submittedName>
        <fullName evidence="3">Myo-inositol-1-phosphate synthase</fullName>
        <ecNumber evidence="3">5.5.1.4</ecNumber>
    </submittedName>
</protein>
<dbReference type="InterPro" id="IPR052199">
    <property type="entry name" value="MIPS"/>
</dbReference>
<dbReference type="InterPro" id="IPR036291">
    <property type="entry name" value="NAD(P)-bd_dom_sf"/>
</dbReference>
<dbReference type="PANTHER" id="PTHR43125">
    <property type="entry name" value="INOSITOL-3-PHOSPHATE SYNTHASE"/>
    <property type="match status" value="1"/>
</dbReference>
<keyword evidence="3" id="KW-0413">Isomerase</keyword>
<dbReference type="PIRSF" id="PIRSF015578">
    <property type="entry name" value="Myoinos-ppht_syn"/>
    <property type="match status" value="1"/>
</dbReference>
<evidence type="ECO:0000313" key="4">
    <source>
        <dbReference type="Proteomes" id="UP000027153"/>
    </source>
</evidence>
<dbReference type="RefSeq" id="WP_048088845.1">
    <property type="nucleotide sequence ID" value="NZ_JMIY01000001.1"/>
</dbReference>
<dbReference type="GO" id="GO:0008654">
    <property type="term" value="P:phospholipid biosynthetic process"/>
    <property type="evidence" value="ECO:0007669"/>
    <property type="project" value="InterPro"/>
</dbReference>
<dbReference type="InterPro" id="IPR013021">
    <property type="entry name" value="Myo-inos-1-P_Synthase_GAPDH"/>
</dbReference>
<dbReference type="GO" id="GO:0004512">
    <property type="term" value="F:inositol-3-phosphate synthase activity"/>
    <property type="evidence" value="ECO:0007669"/>
    <property type="project" value="UniProtKB-EC"/>
</dbReference>
<dbReference type="AlphaFoldDB" id="A0A062VCQ2"/>
<dbReference type="Gene3D" id="3.30.360.10">
    <property type="entry name" value="Dihydrodipicolinate Reductase, domain 2"/>
    <property type="match status" value="1"/>
</dbReference>
<dbReference type="EMBL" id="JMIY01000001">
    <property type="protein sequence ID" value="KCZ73419.1"/>
    <property type="molecule type" value="Genomic_DNA"/>
</dbReference>
<keyword evidence="4" id="KW-1185">Reference proteome</keyword>
<dbReference type="OrthoDB" id="80661at2157"/>
<evidence type="ECO:0000259" key="2">
    <source>
        <dbReference type="Pfam" id="PF01658"/>
    </source>
</evidence>
<dbReference type="InterPro" id="IPR002587">
    <property type="entry name" value="Myo-inos-1-P_Synthase"/>
</dbReference>
<dbReference type="SUPFAM" id="SSF55347">
    <property type="entry name" value="Glyceraldehyde-3-phosphate dehydrogenase-like, C-terminal domain"/>
    <property type="match status" value="1"/>
</dbReference>
<comment type="similarity">
    <text evidence="1">Belongs to the myo-inositol 1-phosphate synthase family.</text>
</comment>
<organism evidence="3 4">
    <name type="scientific">Candidatus Methanoperedens nitratireducens</name>
    <dbReference type="NCBI Taxonomy" id="1392998"/>
    <lineage>
        <taxon>Archaea</taxon>
        <taxon>Methanobacteriati</taxon>
        <taxon>Methanobacteriota</taxon>
        <taxon>Stenosarchaea group</taxon>
        <taxon>Methanomicrobia</taxon>
        <taxon>Methanosarcinales</taxon>
        <taxon>ANME-2 cluster</taxon>
        <taxon>Candidatus Methanoperedentaceae</taxon>
        <taxon>Candidatus Methanoperedens</taxon>
    </lineage>
</organism>
<dbReference type="PATRIC" id="fig|1392998.3.peg.86"/>
<gene>
    <name evidence="3" type="ORF">ANME2D_00485</name>
</gene>
<dbReference type="EC" id="5.5.1.4" evidence="3"/>
<proteinExistence type="inferred from homology"/>
<dbReference type="Proteomes" id="UP000027153">
    <property type="component" value="Unassembled WGS sequence"/>
</dbReference>
<dbReference type="GO" id="GO:0006021">
    <property type="term" value="P:inositol biosynthetic process"/>
    <property type="evidence" value="ECO:0007669"/>
    <property type="project" value="InterPro"/>
</dbReference>
<dbReference type="SUPFAM" id="SSF51735">
    <property type="entry name" value="NAD(P)-binding Rossmann-fold domains"/>
    <property type="match status" value="1"/>
</dbReference>
<reference evidence="3 4" key="1">
    <citation type="journal article" date="2013" name="Nature">
        <title>Anaerobic oxidation of methane coupled to nitrate reduction in a novel archaeal lineage.</title>
        <authorList>
            <person name="Haroon M.F."/>
            <person name="Hu S."/>
            <person name="Shi Y."/>
            <person name="Imelfort M."/>
            <person name="Keller J."/>
            <person name="Hugenholtz P."/>
            <person name="Yuan Z."/>
            <person name="Tyson G.W."/>
        </authorList>
    </citation>
    <scope>NUCLEOTIDE SEQUENCE [LARGE SCALE GENOMIC DNA]</scope>
    <source>
        <strain evidence="3 4">ANME-2d</strain>
    </source>
</reference>
<sequence>MGKIKLAIVGIGNCCSSLIQGIEYYSNINNEDYIGLMHYGIGGYRPDDIQVVAAFDIDKRKVGKDLRDAIFSKPNCTKLFYPDLPEFGVEVKMGHVLDGVSSHMVDYPEDRTFIAADNEPCNVAKELKSCGADILVNYLPVGSEEATRFYAQAAIDAGTGFVNCMPVFIASDKNWAKKFEEKKLPVVGDDIKSQFGATIVHRALANLMKDRGVQLVKTYQLNTGGNTDFLNMLHRERLKSKKISKTEAVQSALDVPLAPENIHIGPSDYVPWQNDNKLCFLHMEARIFGDVPINLELRLSVEDSPNSAGSAIDAIRVCKLALDRGIGGPLKEISAYTMKHPPIQYRDDVARAMVEAFIDQYKEISNESIDTGSRERKSATAV</sequence>